<dbReference type="Proteomes" id="UP000241954">
    <property type="component" value="Unassembled WGS sequence"/>
</dbReference>
<evidence type="ECO:0000313" key="2">
    <source>
        <dbReference type="Proteomes" id="UP000241954"/>
    </source>
</evidence>
<evidence type="ECO:0000313" key="1">
    <source>
        <dbReference type="EMBL" id="PSV89350.1"/>
    </source>
</evidence>
<dbReference type="RefSeq" id="WP_146147401.1">
    <property type="nucleotide sequence ID" value="NZ_PYLW01000034.1"/>
</dbReference>
<dbReference type="AlphaFoldDB" id="A0A2T3M9I1"/>
<protein>
    <submittedName>
        <fullName evidence="1">Uncharacterized protein</fullName>
    </submittedName>
</protein>
<comment type="caution">
    <text evidence="1">The sequence shown here is derived from an EMBL/GenBank/DDBJ whole genome shotgun (WGS) entry which is preliminary data.</text>
</comment>
<organism evidence="1 2">
    <name type="scientific">Photobacterium iliopiscarium</name>
    <dbReference type="NCBI Taxonomy" id="56192"/>
    <lineage>
        <taxon>Bacteria</taxon>
        <taxon>Pseudomonadati</taxon>
        <taxon>Pseudomonadota</taxon>
        <taxon>Gammaproteobacteria</taxon>
        <taxon>Vibrionales</taxon>
        <taxon>Vibrionaceae</taxon>
        <taxon>Photobacterium</taxon>
    </lineage>
</organism>
<sequence>MRNIECGYMNYYLINQIEDIADWASENSGTSYEDYIKLFTFEVDKTFKNHGKRNAAIFIAVKYGYVPNKERKCEFAQ</sequence>
<dbReference type="EMBL" id="PYLW01000034">
    <property type="protein sequence ID" value="PSV89350.1"/>
    <property type="molecule type" value="Genomic_DNA"/>
</dbReference>
<proteinExistence type="predicted"/>
<gene>
    <name evidence="1" type="ORF">C9I88_18925</name>
</gene>
<name>A0A2T3M9I1_9GAMM</name>
<reference evidence="1 2" key="1">
    <citation type="submission" date="2018-01" db="EMBL/GenBank/DDBJ databases">
        <title>Whole genome sequencing of Histamine producing bacteria.</title>
        <authorList>
            <person name="Butler K."/>
        </authorList>
    </citation>
    <scope>NUCLEOTIDE SEQUENCE [LARGE SCALE GENOMIC DNA]</scope>
    <source>
        <strain evidence="1 2">NCIMB 13481</strain>
    </source>
</reference>
<accession>A0A2T3M9I1</accession>